<dbReference type="Gene3D" id="1.25.10.10">
    <property type="entry name" value="Leucine-rich Repeat Variant"/>
    <property type="match status" value="1"/>
</dbReference>
<keyword evidence="4" id="KW-1185">Reference proteome</keyword>
<dbReference type="GO" id="GO:0045179">
    <property type="term" value="C:apical cortex"/>
    <property type="evidence" value="ECO:0007669"/>
    <property type="project" value="TreeGrafter"/>
</dbReference>
<dbReference type="InterPro" id="IPR011989">
    <property type="entry name" value="ARM-like"/>
</dbReference>
<dbReference type="OMA" id="GSCIQGQ"/>
<dbReference type="InterPro" id="IPR016024">
    <property type="entry name" value="ARM-type_fold"/>
</dbReference>
<feature type="domain" description="Protein inscuteable homologue C-terminal" evidence="2">
    <location>
        <begin position="259"/>
        <end position="543"/>
    </location>
</feature>
<reference evidence="3" key="1">
    <citation type="journal article" date="2020" name="bioRxiv">
        <title>Chromosome-level reference genome of the European wasp spider Argiope bruennichi: a resource for studies on range expansion and evolutionary adaptation.</title>
        <authorList>
            <person name="Sheffer M.M."/>
            <person name="Hoppe A."/>
            <person name="Krehenwinkel H."/>
            <person name="Uhl G."/>
            <person name="Kuss A.W."/>
            <person name="Jensen L."/>
            <person name="Jensen C."/>
            <person name="Gillespie R.G."/>
            <person name="Hoff K.J."/>
            <person name="Prost S."/>
        </authorList>
    </citation>
    <scope>NUCLEOTIDE SEQUENCE</scope>
</reference>
<dbReference type="AlphaFoldDB" id="A0A8T0E1Z1"/>
<dbReference type="Proteomes" id="UP000807504">
    <property type="component" value="Unassembled WGS sequence"/>
</dbReference>
<comment type="caution">
    <text evidence="3">The sequence shown here is derived from an EMBL/GenBank/DDBJ whole genome shotgun (WGS) entry which is preliminary data.</text>
</comment>
<dbReference type="EMBL" id="JABXBU010002231">
    <property type="protein sequence ID" value="KAF8764463.1"/>
    <property type="molecule type" value="Genomic_DNA"/>
</dbReference>
<evidence type="ECO:0000256" key="1">
    <source>
        <dbReference type="SAM" id="MobiDB-lite"/>
    </source>
</evidence>
<name>A0A8T0E1Z1_ARGBR</name>
<proteinExistence type="predicted"/>
<dbReference type="SUPFAM" id="SSF48371">
    <property type="entry name" value="ARM repeat"/>
    <property type="match status" value="1"/>
</dbReference>
<dbReference type="GO" id="GO:0008356">
    <property type="term" value="P:asymmetric cell division"/>
    <property type="evidence" value="ECO:0007669"/>
    <property type="project" value="InterPro"/>
</dbReference>
<gene>
    <name evidence="3" type="ORF">HNY73_022531</name>
</gene>
<dbReference type="OrthoDB" id="6420742at2759"/>
<evidence type="ECO:0000259" key="2">
    <source>
        <dbReference type="Pfam" id="PF19427"/>
    </source>
</evidence>
<feature type="region of interest" description="Disordered" evidence="1">
    <location>
        <begin position="1"/>
        <end position="26"/>
    </location>
</feature>
<evidence type="ECO:0000313" key="3">
    <source>
        <dbReference type="EMBL" id="KAF8764463.1"/>
    </source>
</evidence>
<dbReference type="GO" id="GO:0045176">
    <property type="term" value="P:apical protein localization"/>
    <property type="evidence" value="ECO:0007669"/>
    <property type="project" value="TreeGrafter"/>
</dbReference>
<dbReference type="InterPro" id="IPR045789">
    <property type="entry name" value="Insc_C"/>
</dbReference>
<feature type="compositionally biased region" description="Low complexity" evidence="1">
    <location>
        <begin position="72"/>
        <end position="85"/>
    </location>
</feature>
<dbReference type="Pfam" id="PF19427">
    <property type="entry name" value="Insc_C"/>
    <property type="match status" value="1"/>
</dbReference>
<dbReference type="PANTHER" id="PTHR21386:SF0">
    <property type="entry name" value="PROTEIN INSCUTEABLE HOMOLOG"/>
    <property type="match status" value="1"/>
</dbReference>
<organism evidence="3 4">
    <name type="scientific">Argiope bruennichi</name>
    <name type="common">Wasp spider</name>
    <name type="synonym">Aranea bruennichi</name>
    <dbReference type="NCBI Taxonomy" id="94029"/>
    <lineage>
        <taxon>Eukaryota</taxon>
        <taxon>Metazoa</taxon>
        <taxon>Ecdysozoa</taxon>
        <taxon>Arthropoda</taxon>
        <taxon>Chelicerata</taxon>
        <taxon>Arachnida</taxon>
        <taxon>Araneae</taxon>
        <taxon>Araneomorphae</taxon>
        <taxon>Entelegynae</taxon>
        <taxon>Araneoidea</taxon>
        <taxon>Araneidae</taxon>
        <taxon>Argiope</taxon>
    </lineage>
</organism>
<dbReference type="GO" id="GO:0008093">
    <property type="term" value="F:cytoskeletal anchor activity"/>
    <property type="evidence" value="ECO:0007669"/>
    <property type="project" value="TreeGrafter"/>
</dbReference>
<dbReference type="GO" id="GO:0000132">
    <property type="term" value="P:establishment of mitotic spindle orientation"/>
    <property type="evidence" value="ECO:0007669"/>
    <property type="project" value="TreeGrafter"/>
</dbReference>
<dbReference type="GO" id="GO:0009786">
    <property type="term" value="P:regulation of asymmetric cell division"/>
    <property type="evidence" value="ECO:0007669"/>
    <property type="project" value="TreeGrafter"/>
</dbReference>
<protein>
    <submittedName>
        <fullName evidence="3">Protein inscuteable like protein</fullName>
    </submittedName>
</protein>
<dbReference type="InterPro" id="IPR039921">
    <property type="entry name" value="Inscuteable"/>
</dbReference>
<evidence type="ECO:0000313" key="4">
    <source>
        <dbReference type="Proteomes" id="UP000807504"/>
    </source>
</evidence>
<sequence>MGQHGSCIQGQPDWSGPYEKTSSKGQDELYDQIRKLATMSSKSKDLQEIENYLINKINPNCPQHGRQSLYRSNSKTSSTSSKISTASKYEELFHKESSCKDINFNQSQTDNKTPSIKPIIVKKSSCKVHGHAKTQEMVAPSSICRVHGSQNSSQRKVETIENQSVPIHQQSIQQPPAYQHPPQTKMTTQSVIKFKPEYEEFSDDDSTIASTFSCPEFLTSLILPSEEIETLDILASVGVQSAKEIIQRLEDRAESIVETFGVVLKHLEHGDWSTFCISTSRLCDDIKNVMRDYHLSSEMKDVESIKIRNHVTEALNKLTTHILSLNQNSSSETNHNVLLPSFKVLGEALHEMMEFLISKELKVLIECLNPDTKNSSIRMATCALAEMSLSGALMSRLIVQAGAISPLLSICKVHKCKHLRPLALRVLTVICSSQMALEEFEKISGFKTILNLLAEESEEKVVCETVGFLAQILKQWSENKCSVGTKIGQDLDSLVHYLTEAAKRALSPEMFLLSAACLATLSSYNAKATKWLDMHAQEMRLLASGNKQESYV</sequence>
<reference evidence="3" key="2">
    <citation type="submission" date="2020-06" db="EMBL/GenBank/DDBJ databases">
        <authorList>
            <person name="Sheffer M."/>
        </authorList>
    </citation>
    <scope>NUCLEOTIDE SEQUENCE</scope>
</reference>
<dbReference type="PANTHER" id="PTHR21386">
    <property type="entry name" value="INSCUTEABLE"/>
    <property type="match status" value="1"/>
</dbReference>
<feature type="region of interest" description="Disordered" evidence="1">
    <location>
        <begin position="64"/>
        <end position="85"/>
    </location>
</feature>
<accession>A0A8T0E1Z1</accession>